<dbReference type="SUPFAM" id="SSF51316">
    <property type="entry name" value="Mss4-like"/>
    <property type="match status" value="1"/>
</dbReference>
<dbReference type="Ensembl" id="ENSSTUT00000033153.1">
    <property type="protein sequence ID" value="ENSSTUP00000031726.1"/>
    <property type="gene ID" value="ENSSTUG00000013611.1"/>
</dbReference>
<organism evidence="5 6">
    <name type="scientific">Salmo trutta</name>
    <name type="common">Brown trout</name>
    <dbReference type="NCBI Taxonomy" id="8032"/>
    <lineage>
        <taxon>Eukaryota</taxon>
        <taxon>Metazoa</taxon>
        <taxon>Chordata</taxon>
        <taxon>Craniata</taxon>
        <taxon>Vertebrata</taxon>
        <taxon>Euteleostomi</taxon>
        <taxon>Actinopterygii</taxon>
        <taxon>Neopterygii</taxon>
        <taxon>Teleostei</taxon>
        <taxon>Protacanthopterygii</taxon>
        <taxon>Salmoniformes</taxon>
        <taxon>Salmonidae</taxon>
        <taxon>Salmoninae</taxon>
        <taxon>Salmo</taxon>
    </lineage>
</organism>
<keyword evidence="6" id="KW-1185">Reference proteome</keyword>
<proteinExistence type="inferred from homology"/>
<protein>
    <submittedName>
        <fullName evidence="5">Centromere protein V</fullName>
    </submittedName>
</protein>
<dbReference type="InterPro" id="IPR006913">
    <property type="entry name" value="CENP-V/GFA"/>
</dbReference>
<dbReference type="AlphaFoldDB" id="A0A673YAX9"/>
<evidence type="ECO:0000256" key="2">
    <source>
        <dbReference type="ARBA" id="ARBA00022723"/>
    </source>
</evidence>
<accession>A0A673YAX9</accession>
<dbReference type="GO" id="GO:0016846">
    <property type="term" value="F:carbon-sulfur lyase activity"/>
    <property type="evidence" value="ECO:0007669"/>
    <property type="project" value="InterPro"/>
</dbReference>
<sequence length="185" mass="20798">MKRRVSIFWESMIQHGESGVGHGSSRSWQCNAEPYLEVERVKHTGGCHCGAVRFDVWSSPDLLVFDCDCSICTKKQNHHFIVPENQFTLLQGLENINTYTFNTHIGKHTFCSTCGVQSFFTPRSNPDGYGIAPHCLDPGTVRSVTVEKFCGQKYEETMKNHPNIRDLSKPVAETHTVEVGSLHTP</sequence>
<dbReference type="InParanoid" id="A0A673YAX9"/>
<dbReference type="PANTHER" id="PTHR28620">
    <property type="entry name" value="CENTROMERE PROTEIN V"/>
    <property type="match status" value="1"/>
</dbReference>
<comment type="similarity">
    <text evidence="1">Belongs to the Gfa family.</text>
</comment>
<dbReference type="PANTHER" id="PTHR28620:SF1">
    <property type="entry name" value="CENP-V_GFA DOMAIN-CONTAINING PROTEIN"/>
    <property type="match status" value="1"/>
</dbReference>
<dbReference type="InterPro" id="IPR011057">
    <property type="entry name" value="Mss4-like_sf"/>
</dbReference>
<evidence type="ECO:0000256" key="1">
    <source>
        <dbReference type="ARBA" id="ARBA00005495"/>
    </source>
</evidence>
<dbReference type="InterPro" id="IPR052355">
    <property type="entry name" value="CENP-V-like"/>
</dbReference>
<feature type="domain" description="CENP-V/GFA" evidence="4">
    <location>
        <begin position="43"/>
        <end position="155"/>
    </location>
</feature>
<keyword evidence="3" id="KW-0862">Zinc</keyword>
<evidence type="ECO:0000313" key="5">
    <source>
        <dbReference type="Ensembl" id="ENSSTUP00000031726.1"/>
    </source>
</evidence>
<name>A0A673YAX9_SALTR</name>
<evidence type="ECO:0000313" key="6">
    <source>
        <dbReference type="Proteomes" id="UP000472277"/>
    </source>
</evidence>
<reference evidence="5" key="1">
    <citation type="submission" date="2025-08" db="UniProtKB">
        <authorList>
            <consortium name="Ensembl"/>
        </authorList>
    </citation>
    <scope>IDENTIFICATION</scope>
</reference>
<dbReference type="GO" id="GO:0046872">
    <property type="term" value="F:metal ion binding"/>
    <property type="evidence" value="ECO:0007669"/>
    <property type="project" value="UniProtKB-KW"/>
</dbReference>
<dbReference type="GeneTree" id="ENSGT00390000003183"/>
<evidence type="ECO:0000259" key="4">
    <source>
        <dbReference type="PROSITE" id="PS51891"/>
    </source>
</evidence>
<keyword evidence="2" id="KW-0479">Metal-binding</keyword>
<evidence type="ECO:0000256" key="3">
    <source>
        <dbReference type="ARBA" id="ARBA00022833"/>
    </source>
</evidence>
<reference evidence="5" key="2">
    <citation type="submission" date="2025-09" db="UniProtKB">
        <authorList>
            <consortium name="Ensembl"/>
        </authorList>
    </citation>
    <scope>IDENTIFICATION</scope>
</reference>
<dbReference type="Pfam" id="PF04828">
    <property type="entry name" value="GFA"/>
    <property type="match status" value="1"/>
</dbReference>
<dbReference type="Gene3D" id="2.170.150.70">
    <property type="match status" value="1"/>
</dbReference>
<dbReference type="PROSITE" id="PS51891">
    <property type="entry name" value="CENP_V_GFA"/>
    <property type="match status" value="1"/>
</dbReference>
<dbReference type="Proteomes" id="UP000472277">
    <property type="component" value="Chromosome 15"/>
</dbReference>
<gene>
    <name evidence="5" type="primary">CENPV</name>
</gene>